<feature type="domain" description="Zinc finger PHD-type" evidence="5">
    <location>
        <begin position="182"/>
        <end position="244"/>
    </location>
</feature>
<dbReference type="InterPro" id="IPR004146">
    <property type="entry name" value="DC1"/>
</dbReference>
<organism evidence="6 7">
    <name type="scientific">Brassica campestris</name>
    <name type="common">Field mustard</name>
    <dbReference type="NCBI Taxonomy" id="3711"/>
    <lineage>
        <taxon>Eukaryota</taxon>
        <taxon>Viridiplantae</taxon>
        <taxon>Streptophyta</taxon>
        <taxon>Embryophyta</taxon>
        <taxon>Tracheophyta</taxon>
        <taxon>Spermatophyta</taxon>
        <taxon>Magnoliopsida</taxon>
        <taxon>eudicotyledons</taxon>
        <taxon>Gunneridae</taxon>
        <taxon>Pentapetalae</taxon>
        <taxon>rosids</taxon>
        <taxon>malvids</taxon>
        <taxon>Brassicales</taxon>
        <taxon>Brassicaceae</taxon>
        <taxon>Brassiceae</taxon>
        <taxon>Brassica</taxon>
    </lineage>
</organism>
<evidence type="ECO:0000313" key="6">
    <source>
        <dbReference type="EMBL" id="RID51374.1"/>
    </source>
</evidence>
<keyword evidence="4" id="KW-0862">Zinc</keyword>
<dbReference type="AlphaFoldDB" id="A0A397YHM8"/>
<dbReference type="InterPro" id="IPR053192">
    <property type="entry name" value="Vacuole_Formation_Reg"/>
</dbReference>
<dbReference type="GO" id="GO:0008270">
    <property type="term" value="F:zinc ion binding"/>
    <property type="evidence" value="ECO:0007669"/>
    <property type="project" value="UniProtKB-KW"/>
</dbReference>
<feature type="non-terminal residue" evidence="6">
    <location>
        <position position="1"/>
    </location>
</feature>
<dbReference type="InterPro" id="IPR046349">
    <property type="entry name" value="C1-like_sf"/>
</dbReference>
<dbReference type="PANTHER" id="PTHR32410:SF160">
    <property type="entry name" value="CYSTEINE_HISTIDINE-RICH C1 DOMAIN FAMILY PROTEIN"/>
    <property type="match status" value="1"/>
</dbReference>
<evidence type="ECO:0000256" key="4">
    <source>
        <dbReference type="ARBA" id="ARBA00022833"/>
    </source>
</evidence>
<dbReference type="Proteomes" id="UP000264353">
    <property type="component" value="Chromosome A8"/>
</dbReference>
<gene>
    <name evidence="6" type="ORF">BRARA_H02044</name>
</gene>
<dbReference type="SUPFAM" id="SSF57889">
    <property type="entry name" value="Cysteine-rich domain"/>
    <property type="match status" value="4"/>
</dbReference>
<sequence>ACCELCGKQVSYRSITYYCHLCRSYFHKGCLTIIYPKIHEHLLTYLRRKLPVGCDACGFSSPDDIDMFGCLQCDFFVHRSCIFLPRVIKLTRHSHCLSHGRFSSGYGGAYACIDTTCDYVVHSTCATDNRVWDGIDVEGKLEEGSSSSKDASLEEMDDKTVHHFSHEHGLSRIHVDEECWQLCEACILPIDMGTFLRCKECSFALHEECARLPQEMDHPLHRHRLTLKVQMNINEGFFTCSVCKQYHCGFMYKCRYCGTFKMDAKCASFTEPFKHITHRCPLYLRLENHGYNTSSYLCCGCHKKYPTIVATCTTCEDFSFDFKCLNLPPVVRFKYDIHPLYLYFDTEHNKKQLLEKRQESYSWCDVCEEEIHENLLFYICFDCRISLHVKCILGNYPYMKPGHNIKVEDLNIQIASNTGACRPMCHKCHSLCRDKLVFKEEDLCFCSLTCIRYYL</sequence>
<keyword evidence="1" id="KW-0479">Metal-binding</keyword>
<evidence type="ECO:0000259" key="5">
    <source>
        <dbReference type="SMART" id="SM00249"/>
    </source>
</evidence>
<dbReference type="Pfam" id="PF03107">
    <property type="entry name" value="C1_2"/>
    <property type="match status" value="4"/>
</dbReference>
<evidence type="ECO:0000256" key="1">
    <source>
        <dbReference type="ARBA" id="ARBA00022723"/>
    </source>
</evidence>
<keyword evidence="2" id="KW-0677">Repeat</keyword>
<dbReference type="InterPro" id="IPR001965">
    <property type="entry name" value="Znf_PHD"/>
</dbReference>
<dbReference type="PANTHER" id="PTHR32410">
    <property type="entry name" value="CYSTEINE/HISTIDINE-RICH C1 DOMAIN FAMILY PROTEIN"/>
    <property type="match status" value="1"/>
</dbReference>
<dbReference type="InterPro" id="IPR054483">
    <property type="entry name" value="DC1-like_CT"/>
</dbReference>
<feature type="domain" description="Zinc finger PHD-type" evidence="5">
    <location>
        <begin position="53"/>
        <end position="100"/>
    </location>
</feature>
<evidence type="ECO:0000256" key="2">
    <source>
        <dbReference type="ARBA" id="ARBA00022737"/>
    </source>
</evidence>
<dbReference type="Pfam" id="PF22926">
    <property type="entry name" value="C1-like_CT"/>
    <property type="match status" value="1"/>
</dbReference>
<evidence type="ECO:0000313" key="7">
    <source>
        <dbReference type="Proteomes" id="UP000264353"/>
    </source>
</evidence>
<proteinExistence type="predicted"/>
<protein>
    <recommendedName>
        <fullName evidence="5">Zinc finger PHD-type domain-containing protein</fullName>
    </recommendedName>
</protein>
<keyword evidence="3" id="KW-0863">Zinc-finger</keyword>
<dbReference type="EMBL" id="CM010635">
    <property type="protein sequence ID" value="RID51374.1"/>
    <property type="molecule type" value="Genomic_DNA"/>
</dbReference>
<evidence type="ECO:0000256" key="3">
    <source>
        <dbReference type="ARBA" id="ARBA00022771"/>
    </source>
</evidence>
<feature type="domain" description="Zinc finger PHD-type" evidence="5">
    <location>
        <begin position="2"/>
        <end position="40"/>
    </location>
</feature>
<dbReference type="SMART" id="SM00249">
    <property type="entry name" value="PHD"/>
    <property type="match status" value="3"/>
</dbReference>
<reference evidence="6 7" key="1">
    <citation type="submission" date="2018-06" db="EMBL/GenBank/DDBJ databases">
        <title>WGS assembly of Brassica rapa FPsc.</title>
        <authorList>
            <person name="Bowman J."/>
            <person name="Kohchi T."/>
            <person name="Yamato K."/>
            <person name="Jenkins J."/>
            <person name="Shu S."/>
            <person name="Ishizaki K."/>
            <person name="Yamaoka S."/>
            <person name="Nishihama R."/>
            <person name="Nakamura Y."/>
            <person name="Berger F."/>
            <person name="Adam C."/>
            <person name="Aki S."/>
            <person name="Althoff F."/>
            <person name="Araki T."/>
            <person name="Arteaga-Vazquez M."/>
            <person name="Balasubrmanian S."/>
            <person name="Bauer D."/>
            <person name="Boehm C."/>
            <person name="Briginshaw L."/>
            <person name="Caballero-Perez J."/>
            <person name="Catarino B."/>
            <person name="Chen F."/>
            <person name="Chiyoda S."/>
            <person name="Chovatia M."/>
            <person name="Davies K."/>
            <person name="Delmans M."/>
            <person name="Demura T."/>
            <person name="Dierschke T."/>
            <person name="Dolan L."/>
            <person name="Dorantes-Acosta A."/>
            <person name="Eklund D."/>
            <person name="Florent S."/>
            <person name="Flores-Sandoval E."/>
            <person name="Fujiyama A."/>
            <person name="Fukuzawa H."/>
            <person name="Galik B."/>
            <person name="Grimanelli D."/>
            <person name="Grimwood J."/>
            <person name="Grossniklaus U."/>
            <person name="Hamada T."/>
            <person name="Haseloff J."/>
            <person name="Hetherington A."/>
            <person name="Higo A."/>
            <person name="Hirakawa Y."/>
            <person name="Hundley H."/>
            <person name="Ikeda Y."/>
            <person name="Inoue K."/>
            <person name="Inoue S."/>
            <person name="Ishida S."/>
            <person name="Jia Q."/>
            <person name="Kakita M."/>
            <person name="Kanazawa T."/>
            <person name="Kawai Y."/>
            <person name="Kawashima T."/>
            <person name="Kennedy M."/>
            <person name="Kinose K."/>
            <person name="Kinoshita T."/>
            <person name="Kohara Y."/>
            <person name="Koide E."/>
            <person name="Komatsu K."/>
            <person name="Kopischke S."/>
            <person name="Kubo M."/>
            <person name="Kyozuka J."/>
            <person name="Lagercrantz U."/>
            <person name="Lin S."/>
            <person name="Lindquist E."/>
            <person name="Lipzen A."/>
            <person name="Lu C."/>
            <person name="Luna E."/>
            <person name="Martienssen R."/>
            <person name="Minamino N."/>
            <person name="Mizutani M."/>
            <person name="Mizutani M."/>
            <person name="Mochizuki N."/>
            <person name="Monte I."/>
            <person name="Mosher R."/>
            <person name="Nagasaki H."/>
            <person name="Nakagami H."/>
            <person name="Naramoto S."/>
            <person name="Nishitani K."/>
            <person name="Ohtani M."/>
            <person name="Okamoto T."/>
            <person name="Okumura M."/>
            <person name="Phillips J."/>
            <person name="Pollak B."/>
            <person name="Reinders A."/>
            <person name="Roevekamp M."/>
            <person name="Sano R."/>
            <person name="Sawa S."/>
            <person name="Schmid M."/>
            <person name="Shirakawa M."/>
            <person name="Solano R."/>
            <person name="Spunde A."/>
            <person name="Suetsugu N."/>
            <person name="Sugano S."/>
            <person name="Sugiyama A."/>
            <person name="Sun R."/>
            <person name="Suzuki Y."/>
            <person name="Takenaka M."/>
            <person name="Takezawa D."/>
            <person name="Tomogane H."/>
            <person name="Tsuzuki M."/>
            <person name="Ueda T."/>
            <person name="Umeda M."/>
            <person name="Ward J."/>
            <person name="Watanabe Y."/>
            <person name="Yazaki K."/>
            <person name="Yokoyama R."/>
            <person name="Yoshitake Y."/>
            <person name="Yotsui I."/>
            <person name="Zachgo S."/>
            <person name="Schmutz J."/>
        </authorList>
    </citation>
    <scope>NUCLEOTIDE SEQUENCE [LARGE SCALE GENOMIC DNA]</scope>
    <source>
        <strain evidence="7">cv. B-3</strain>
    </source>
</reference>
<accession>A0A397YHM8</accession>
<name>A0A397YHM8_BRACM</name>